<dbReference type="AlphaFoldDB" id="A0A4Q7YDZ4"/>
<proteinExistence type="predicted"/>
<evidence type="ECO:0008006" key="3">
    <source>
        <dbReference type="Google" id="ProtNLM"/>
    </source>
</evidence>
<gene>
    <name evidence="1" type="ORF">BDD14_5640</name>
</gene>
<name>A0A4Q7YDZ4_9BACT</name>
<evidence type="ECO:0000313" key="2">
    <source>
        <dbReference type="Proteomes" id="UP000292958"/>
    </source>
</evidence>
<reference evidence="1 2" key="1">
    <citation type="submission" date="2019-02" db="EMBL/GenBank/DDBJ databases">
        <title>Genomic Encyclopedia of Archaeal and Bacterial Type Strains, Phase II (KMG-II): from individual species to whole genera.</title>
        <authorList>
            <person name="Goeker M."/>
        </authorList>
    </citation>
    <scope>NUCLEOTIDE SEQUENCE [LARGE SCALE GENOMIC DNA]</scope>
    <source>
        <strain evidence="1 2">DSM 18101</strain>
    </source>
</reference>
<evidence type="ECO:0000313" key="1">
    <source>
        <dbReference type="EMBL" id="RZU35572.1"/>
    </source>
</evidence>
<keyword evidence="2" id="KW-1185">Reference proteome</keyword>
<dbReference type="Proteomes" id="UP000292958">
    <property type="component" value="Unassembled WGS sequence"/>
</dbReference>
<dbReference type="EMBL" id="SHKW01000002">
    <property type="protein sequence ID" value="RZU35572.1"/>
    <property type="molecule type" value="Genomic_DNA"/>
</dbReference>
<protein>
    <recommendedName>
        <fullName evidence="3">Antitoxin Xre/MbcA/ParS-like toxin-binding domain-containing protein</fullName>
    </recommendedName>
</protein>
<dbReference type="OrthoDB" id="118356at2"/>
<organism evidence="1 2">
    <name type="scientific">Edaphobacter modestus</name>
    <dbReference type="NCBI Taxonomy" id="388466"/>
    <lineage>
        <taxon>Bacteria</taxon>
        <taxon>Pseudomonadati</taxon>
        <taxon>Acidobacteriota</taxon>
        <taxon>Terriglobia</taxon>
        <taxon>Terriglobales</taxon>
        <taxon>Acidobacteriaceae</taxon>
        <taxon>Edaphobacter</taxon>
    </lineage>
</organism>
<comment type="caution">
    <text evidence="1">The sequence shown here is derived from an EMBL/GenBank/DDBJ whole genome shotgun (WGS) entry which is preliminary data.</text>
</comment>
<dbReference type="RefSeq" id="WP_130423915.1">
    <property type="nucleotide sequence ID" value="NZ_SHKW01000002.1"/>
</dbReference>
<sequence length="125" mass="13676">MLSSTTTFVSADPALFNPQSGRLDAARIASEIQLPVSTIADAIGKKAPSVRKHPDASSLQPELRRVYRIWVAIVDLYAGNKKSARIFLNAPNRYLENQAPVEFIESGNLKPLEALVEAMSTRQPA</sequence>
<accession>A0A4Q7YDZ4</accession>